<reference evidence="5" key="2">
    <citation type="journal article" date="2018" name="Algal Res.">
        <title>Characterization of plant carbon substrate utilization by Auxenochlorella protothecoides.</title>
        <authorList>
            <person name="Vogler B.W."/>
            <person name="Starkenburg S.R."/>
            <person name="Sudasinghe N."/>
            <person name="Schambach J.Y."/>
            <person name="Rollin J.A."/>
            <person name="Pattathil S."/>
            <person name="Barry A.N."/>
        </authorList>
    </citation>
    <scope>NUCLEOTIDE SEQUENCE [LARGE SCALE GENOMIC DNA]</scope>
    <source>
        <strain evidence="5">UTEX 25</strain>
    </source>
</reference>
<dbReference type="KEGG" id="apro:F751_2177"/>
<reference evidence="2 4" key="1">
    <citation type="journal article" date="2014" name="BMC Genomics">
        <title>Oil accumulation mechanisms of the oleaginous microalga Chlorella protothecoides revealed through its genome, transcriptomes, and proteomes.</title>
        <authorList>
            <person name="Gao C."/>
            <person name="Wang Y."/>
            <person name="Shen Y."/>
            <person name="Yan D."/>
            <person name="He X."/>
            <person name="Dai J."/>
            <person name="Wu Q."/>
        </authorList>
    </citation>
    <scope>NUCLEOTIDE SEQUENCE [LARGE SCALE GENOMIC DNA]</scope>
    <source>
        <strain evidence="2 4">0710</strain>
    </source>
</reference>
<evidence type="ECO:0000259" key="1">
    <source>
        <dbReference type="Pfam" id="PF04366"/>
    </source>
</evidence>
<reference evidence="3" key="3">
    <citation type="submission" date="2018-10" db="EMBL/GenBank/DDBJ databases">
        <authorList>
            <person name="Hovde B."/>
            <person name="Zhang X."/>
        </authorList>
    </citation>
    <scope>NUCLEOTIDE SEQUENCE [LARGE SCALE GENOMIC DNA]</scope>
    <source>
        <strain evidence="3">UTEX 25</strain>
    </source>
</reference>
<evidence type="ECO:0000313" key="2">
    <source>
        <dbReference type="EMBL" id="KFM26590.1"/>
    </source>
</evidence>
<reference evidence="3" key="4">
    <citation type="submission" date="2018-11" db="EMBL/GenBank/DDBJ databases">
        <title>Characterization of plant carbon substrate utilization by Auxenochlorella protothecoides.</title>
        <authorList>
            <person name="Vogler B.W."/>
            <person name="Starkenburg S.R."/>
            <person name="Sudasinghe N."/>
            <person name="Schambach J.Y."/>
            <person name="Rollin J.A."/>
            <person name="Pattathil S."/>
            <person name="Barry A.N."/>
        </authorList>
    </citation>
    <scope>NUCLEOTIDE SEQUENCE [LARGE SCALE GENOMIC DNA]</scope>
    <source>
        <strain evidence="3">UTEX 25</strain>
    </source>
</reference>
<organism evidence="2 4">
    <name type="scientific">Auxenochlorella protothecoides</name>
    <name type="common">Green microalga</name>
    <name type="synonym">Chlorella protothecoides</name>
    <dbReference type="NCBI Taxonomy" id="3075"/>
    <lineage>
        <taxon>Eukaryota</taxon>
        <taxon>Viridiplantae</taxon>
        <taxon>Chlorophyta</taxon>
        <taxon>core chlorophytes</taxon>
        <taxon>Trebouxiophyceae</taxon>
        <taxon>Chlorellales</taxon>
        <taxon>Chlorellaceae</taxon>
        <taxon>Auxenochlorella</taxon>
    </lineage>
</organism>
<dbReference type="GO" id="GO:0035091">
    <property type="term" value="F:phosphatidylinositol binding"/>
    <property type="evidence" value="ECO:0007669"/>
    <property type="project" value="TreeGrafter"/>
</dbReference>
<dbReference type="InterPro" id="IPR051702">
    <property type="entry name" value="SH3_domain_YSC84-like"/>
</dbReference>
<sequence length="198" mass="20631">MHGSSHSCQGVAELFRKAEEVIDKHATDNPAITSADAQASAKWSAPLFLKVKAGGIGISVGYTTISSCVIVDSPEEVKKFAGSRLGVGGCITGALGESAGAHLSFGHNENKTFFSYNLVNGVIANMLSVEGLRTFVDTKSMESVYGAGWTAEDVLSGSVSPPPGSEGLLNTLKEKQKLYTVELREAARTRAAGPPADA</sequence>
<proteinExistence type="predicted"/>
<protein>
    <recommendedName>
        <fullName evidence="1">Ysc84 actin-binding domain-containing protein</fullName>
    </recommendedName>
</protein>
<keyword evidence="4" id="KW-1185">Reference proteome</keyword>
<evidence type="ECO:0000313" key="5">
    <source>
        <dbReference type="Proteomes" id="UP000279271"/>
    </source>
</evidence>
<dbReference type="EMBL" id="KL662129">
    <property type="protein sequence ID" value="KFM26590.1"/>
    <property type="molecule type" value="Genomic_DNA"/>
</dbReference>
<dbReference type="Proteomes" id="UP000279271">
    <property type="component" value="Unassembled WGS sequence"/>
</dbReference>
<gene>
    <name evidence="3" type="ORF">APUTEX25_004510</name>
    <name evidence="2" type="ORF">F751_2177</name>
</gene>
<dbReference type="AlphaFoldDB" id="A0A087SLI6"/>
<evidence type="ECO:0000313" key="4">
    <source>
        <dbReference type="Proteomes" id="UP000028924"/>
    </source>
</evidence>
<dbReference type="PANTHER" id="PTHR15629">
    <property type="entry name" value="SH3YL1 PROTEIN"/>
    <property type="match status" value="1"/>
</dbReference>
<accession>A0A087SLI6</accession>
<name>A0A087SLI6_AUXPR</name>
<evidence type="ECO:0000313" key="3">
    <source>
        <dbReference type="EMBL" id="RMZ56086.1"/>
    </source>
</evidence>
<dbReference type="OrthoDB" id="443981at2759"/>
<dbReference type="Proteomes" id="UP000028924">
    <property type="component" value="Unassembled WGS sequence"/>
</dbReference>
<feature type="domain" description="Ysc84 actin-binding" evidence="1">
    <location>
        <begin position="53"/>
        <end position="174"/>
    </location>
</feature>
<dbReference type="PANTHER" id="PTHR15629:SF2">
    <property type="entry name" value="SH3 DOMAIN-CONTAINING YSC84-LIKE PROTEIN 1"/>
    <property type="match status" value="1"/>
</dbReference>
<dbReference type="GeneID" id="23613568"/>
<dbReference type="RefSeq" id="XP_011399528.1">
    <property type="nucleotide sequence ID" value="XM_011401226.1"/>
</dbReference>
<dbReference type="InterPro" id="IPR007461">
    <property type="entry name" value="Ysc84_actin-binding"/>
</dbReference>
<dbReference type="EMBL" id="QOKY01000154">
    <property type="protein sequence ID" value="RMZ56086.1"/>
    <property type="molecule type" value="Genomic_DNA"/>
</dbReference>
<dbReference type="Pfam" id="PF04366">
    <property type="entry name" value="Ysc84"/>
    <property type="match status" value="1"/>
</dbReference>